<dbReference type="AlphaFoldDB" id="A0AAJ0B456"/>
<comment type="similarity">
    <text evidence="5">Belongs to the SAT4 family.</text>
</comment>
<evidence type="ECO:0000256" key="3">
    <source>
        <dbReference type="ARBA" id="ARBA00022989"/>
    </source>
</evidence>
<proteinExistence type="inferred from homology"/>
<evidence type="ECO:0000256" key="5">
    <source>
        <dbReference type="ARBA" id="ARBA00038359"/>
    </source>
</evidence>
<feature type="region of interest" description="Disordered" evidence="6">
    <location>
        <begin position="296"/>
        <end position="366"/>
    </location>
</feature>
<feature type="transmembrane region" description="Helical" evidence="7">
    <location>
        <begin position="150"/>
        <end position="174"/>
    </location>
</feature>
<keyword evidence="2 7" id="KW-0812">Transmembrane</keyword>
<feature type="transmembrane region" description="Helical" evidence="7">
    <location>
        <begin position="29"/>
        <end position="52"/>
    </location>
</feature>
<dbReference type="EMBL" id="MU839842">
    <property type="protein sequence ID" value="KAK1751358.1"/>
    <property type="molecule type" value="Genomic_DNA"/>
</dbReference>
<name>A0AAJ0B456_9PEZI</name>
<evidence type="ECO:0000259" key="8">
    <source>
        <dbReference type="Pfam" id="PF20684"/>
    </source>
</evidence>
<evidence type="ECO:0000313" key="9">
    <source>
        <dbReference type="EMBL" id="KAK1751358.1"/>
    </source>
</evidence>
<keyword evidence="3 7" id="KW-1133">Transmembrane helix</keyword>
<feature type="transmembrane region" description="Helical" evidence="7">
    <location>
        <begin position="112"/>
        <end position="138"/>
    </location>
</feature>
<dbReference type="InterPro" id="IPR052337">
    <property type="entry name" value="SAT4-like"/>
</dbReference>
<evidence type="ECO:0000256" key="6">
    <source>
        <dbReference type="SAM" id="MobiDB-lite"/>
    </source>
</evidence>
<keyword evidence="4 7" id="KW-0472">Membrane</keyword>
<dbReference type="Proteomes" id="UP001239445">
    <property type="component" value="Unassembled WGS sequence"/>
</dbReference>
<dbReference type="GO" id="GO:0016020">
    <property type="term" value="C:membrane"/>
    <property type="evidence" value="ECO:0007669"/>
    <property type="project" value="UniProtKB-SubCell"/>
</dbReference>
<evidence type="ECO:0000256" key="4">
    <source>
        <dbReference type="ARBA" id="ARBA00023136"/>
    </source>
</evidence>
<feature type="transmembrane region" description="Helical" evidence="7">
    <location>
        <begin position="227"/>
        <end position="246"/>
    </location>
</feature>
<accession>A0AAJ0B456</accession>
<feature type="transmembrane region" description="Helical" evidence="7">
    <location>
        <begin position="258"/>
        <end position="283"/>
    </location>
</feature>
<dbReference type="Pfam" id="PF20684">
    <property type="entry name" value="Fung_rhodopsin"/>
    <property type="match status" value="1"/>
</dbReference>
<evidence type="ECO:0000256" key="1">
    <source>
        <dbReference type="ARBA" id="ARBA00004141"/>
    </source>
</evidence>
<feature type="transmembrane region" description="Helical" evidence="7">
    <location>
        <begin position="194"/>
        <end position="215"/>
    </location>
</feature>
<feature type="compositionally biased region" description="Basic and acidic residues" evidence="6">
    <location>
        <begin position="340"/>
        <end position="361"/>
    </location>
</feature>
<dbReference type="InterPro" id="IPR049326">
    <property type="entry name" value="Rhodopsin_dom_fungi"/>
</dbReference>
<sequence>MSSNATAPPQLPPAKGPESTIPIENSRQVAMIVTSTLSIIIPTILVGLRFYVRQMMQRSIDASDLCIFAALIFTIGLHIDMYVMVFLGGFGFHGVDIVQRFGMDTLVLFLKGILAFPIIWNFTICFSKLSVLLMYTNIIAVPKMILSCRIVGFVIILWNMGGILGALLMCRPFALNWDKTIEGTCGDNRLFYMWLGAINVVAEAVILLLPVPFLFQLQLKTAKKVVVIALFSVGWMTCAVTIYRQVTLPYLHFEDMTYTGVLATIFTGIEPAVALSLACIPFLRPLVKSGILRSTTSDSRYPSRTLGSKGPVGSSGNRPFKEISDDSSEVQLRPLGSDSLKYEAEVSREDSNSEGHGDAAAKKPAGSGAILVSKGWNIVSSGKRSPV</sequence>
<feature type="domain" description="Rhodopsin" evidence="8">
    <location>
        <begin position="48"/>
        <end position="288"/>
    </location>
</feature>
<organism evidence="9 10">
    <name type="scientific">Echria macrotheca</name>
    <dbReference type="NCBI Taxonomy" id="438768"/>
    <lineage>
        <taxon>Eukaryota</taxon>
        <taxon>Fungi</taxon>
        <taxon>Dikarya</taxon>
        <taxon>Ascomycota</taxon>
        <taxon>Pezizomycotina</taxon>
        <taxon>Sordariomycetes</taxon>
        <taxon>Sordariomycetidae</taxon>
        <taxon>Sordariales</taxon>
        <taxon>Schizotheciaceae</taxon>
        <taxon>Echria</taxon>
    </lineage>
</organism>
<feature type="compositionally biased region" description="Polar residues" evidence="6">
    <location>
        <begin position="296"/>
        <end position="306"/>
    </location>
</feature>
<keyword evidence="10" id="KW-1185">Reference proteome</keyword>
<evidence type="ECO:0000256" key="2">
    <source>
        <dbReference type="ARBA" id="ARBA00022692"/>
    </source>
</evidence>
<comment type="caution">
    <text evidence="9">The sequence shown here is derived from an EMBL/GenBank/DDBJ whole genome shotgun (WGS) entry which is preliminary data.</text>
</comment>
<reference evidence="9" key="1">
    <citation type="submission" date="2023-06" db="EMBL/GenBank/DDBJ databases">
        <title>Genome-scale phylogeny and comparative genomics of the fungal order Sordariales.</title>
        <authorList>
            <consortium name="Lawrence Berkeley National Laboratory"/>
            <person name="Hensen N."/>
            <person name="Bonometti L."/>
            <person name="Westerberg I."/>
            <person name="Brannstrom I.O."/>
            <person name="Guillou S."/>
            <person name="Cros-Aarteil S."/>
            <person name="Calhoun S."/>
            <person name="Haridas S."/>
            <person name="Kuo A."/>
            <person name="Mondo S."/>
            <person name="Pangilinan J."/>
            <person name="Riley R."/>
            <person name="Labutti K."/>
            <person name="Andreopoulos B."/>
            <person name="Lipzen A."/>
            <person name="Chen C."/>
            <person name="Yanf M."/>
            <person name="Daum C."/>
            <person name="Ng V."/>
            <person name="Clum A."/>
            <person name="Steindorff A."/>
            <person name="Ohm R."/>
            <person name="Martin F."/>
            <person name="Silar P."/>
            <person name="Natvig D."/>
            <person name="Lalanne C."/>
            <person name="Gautier V."/>
            <person name="Ament-Velasquez S.L."/>
            <person name="Kruys A."/>
            <person name="Hutchinson M.I."/>
            <person name="Powell A.J."/>
            <person name="Barry K."/>
            <person name="Miller A.N."/>
            <person name="Grigoriev I.V."/>
            <person name="Debuchy R."/>
            <person name="Gladieux P."/>
            <person name="Thoren M.H."/>
            <person name="Johannesson H."/>
        </authorList>
    </citation>
    <scope>NUCLEOTIDE SEQUENCE</scope>
    <source>
        <strain evidence="9">PSN4</strain>
    </source>
</reference>
<comment type="subcellular location">
    <subcellularLocation>
        <location evidence="1">Membrane</location>
        <topology evidence="1">Multi-pass membrane protein</topology>
    </subcellularLocation>
</comment>
<dbReference type="PANTHER" id="PTHR33048:SF57">
    <property type="entry name" value="INTEGRAL MEMBRANE PROTEIN-RELATED"/>
    <property type="match status" value="1"/>
</dbReference>
<feature type="transmembrane region" description="Helical" evidence="7">
    <location>
        <begin position="64"/>
        <end position="92"/>
    </location>
</feature>
<evidence type="ECO:0000256" key="7">
    <source>
        <dbReference type="SAM" id="Phobius"/>
    </source>
</evidence>
<dbReference type="PANTHER" id="PTHR33048">
    <property type="entry name" value="PTH11-LIKE INTEGRAL MEMBRANE PROTEIN (AFU_ORTHOLOGUE AFUA_5G11245)"/>
    <property type="match status" value="1"/>
</dbReference>
<protein>
    <recommendedName>
        <fullName evidence="8">Rhodopsin domain-containing protein</fullName>
    </recommendedName>
</protein>
<evidence type="ECO:0000313" key="10">
    <source>
        <dbReference type="Proteomes" id="UP001239445"/>
    </source>
</evidence>
<gene>
    <name evidence="9" type="ORF">QBC47DRAFT_364381</name>
</gene>
<feature type="region of interest" description="Disordered" evidence="6">
    <location>
        <begin position="1"/>
        <end position="20"/>
    </location>
</feature>